<dbReference type="InterPro" id="IPR008922">
    <property type="entry name" value="Di-copper_centre_dom_sf"/>
</dbReference>
<dbReference type="PROSITE" id="PS00498">
    <property type="entry name" value="TYROSINASE_2"/>
    <property type="match status" value="1"/>
</dbReference>
<dbReference type="GO" id="GO:0046872">
    <property type="term" value="F:metal ion binding"/>
    <property type="evidence" value="ECO:0007669"/>
    <property type="project" value="UniProtKB-KW"/>
</dbReference>
<dbReference type="Proteomes" id="UP000799539">
    <property type="component" value="Unassembled WGS sequence"/>
</dbReference>
<accession>A0A6A6FAF8</accession>
<dbReference type="OrthoDB" id="6132182at2759"/>
<feature type="domain" description="Tyrosinase copper-binding" evidence="4">
    <location>
        <begin position="287"/>
        <end position="298"/>
    </location>
</feature>
<gene>
    <name evidence="5" type="ORF">CERZMDRAFT_60607</name>
</gene>
<dbReference type="Pfam" id="PF00264">
    <property type="entry name" value="Tyrosinase"/>
    <property type="match status" value="1"/>
</dbReference>
<dbReference type="GO" id="GO:0016491">
    <property type="term" value="F:oxidoreductase activity"/>
    <property type="evidence" value="ECO:0007669"/>
    <property type="project" value="UniProtKB-KW"/>
</dbReference>
<evidence type="ECO:0000259" key="4">
    <source>
        <dbReference type="PROSITE" id="PS00498"/>
    </source>
</evidence>
<reference evidence="5" key="1">
    <citation type="journal article" date="2020" name="Stud. Mycol.">
        <title>101 Dothideomycetes genomes: a test case for predicting lifestyles and emergence of pathogens.</title>
        <authorList>
            <person name="Haridas S."/>
            <person name="Albert R."/>
            <person name="Binder M."/>
            <person name="Bloem J."/>
            <person name="Labutti K."/>
            <person name="Salamov A."/>
            <person name="Andreopoulos B."/>
            <person name="Baker S."/>
            <person name="Barry K."/>
            <person name="Bills G."/>
            <person name="Bluhm B."/>
            <person name="Cannon C."/>
            <person name="Castanera R."/>
            <person name="Culley D."/>
            <person name="Daum C."/>
            <person name="Ezra D."/>
            <person name="Gonzalez J."/>
            <person name="Henrissat B."/>
            <person name="Kuo A."/>
            <person name="Liang C."/>
            <person name="Lipzen A."/>
            <person name="Lutzoni F."/>
            <person name="Magnuson J."/>
            <person name="Mondo S."/>
            <person name="Nolan M."/>
            <person name="Ohm R."/>
            <person name="Pangilinan J."/>
            <person name="Park H.-J."/>
            <person name="Ramirez L."/>
            <person name="Alfaro M."/>
            <person name="Sun H."/>
            <person name="Tritt A."/>
            <person name="Yoshinaga Y."/>
            <person name="Zwiers L.-H."/>
            <person name="Turgeon B."/>
            <person name="Goodwin S."/>
            <person name="Spatafora J."/>
            <person name="Crous P."/>
            <person name="Grigoriev I."/>
        </authorList>
    </citation>
    <scope>NUCLEOTIDE SEQUENCE</scope>
    <source>
        <strain evidence="5">SCOH1-5</strain>
    </source>
</reference>
<evidence type="ECO:0000256" key="3">
    <source>
        <dbReference type="SAM" id="SignalP"/>
    </source>
</evidence>
<dbReference type="SUPFAM" id="SSF48056">
    <property type="entry name" value="Di-copper centre-containing domain"/>
    <property type="match status" value="1"/>
</dbReference>
<evidence type="ECO:0000313" key="6">
    <source>
        <dbReference type="Proteomes" id="UP000799539"/>
    </source>
</evidence>
<sequence>MLKLICAVLAVLPAVTATSEHTRSTYHKRQGDERAALQQLKQGYQEAVRKTFNAQCNEDNVIIRKEWGDMSAAEREDYIRATRCLNSAPPKTPPSFAPGARNRRDDFTVAHISDYQRVHFSPWTLSFHTWYIWLYEQALRNECGYKGGLPYMAYERYGYQSLEQTPMFDGSDTSLGTNGSPQPDGCSCTRGPFADFQCHLGPVRGGQACKQNPQADGLGYNPRCLERGFNYDHLGNLTVENVYDSITAYDDAANFCLRLEEWPGGLHPTPHELIGGAQNDIPGSPCDPWFFTHHAGLDFIWRLWQSLDYDGRTDALPPPEQYNRERAHRGWQPADTVTTDSWINMSPVLDGIRVGDAMSATGGPLCFIYE</sequence>
<evidence type="ECO:0000256" key="1">
    <source>
        <dbReference type="ARBA" id="ARBA00022723"/>
    </source>
</evidence>
<dbReference type="PRINTS" id="PR00092">
    <property type="entry name" value="TYROSINASE"/>
</dbReference>
<dbReference type="InterPro" id="IPR002227">
    <property type="entry name" value="Tyrosinase_Cu-bd"/>
</dbReference>
<name>A0A6A6FAF8_9PEZI</name>
<evidence type="ECO:0000313" key="5">
    <source>
        <dbReference type="EMBL" id="KAF2210357.1"/>
    </source>
</evidence>
<protein>
    <recommendedName>
        <fullName evidence="4">Tyrosinase copper-binding domain-containing protein</fullName>
    </recommendedName>
</protein>
<keyword evidence="6" id="KW-1185">Reference proteome</keyword>
<feature type="signal peptide" evidence="3">
    <location>
        <begin position="1"/>
        <end position="17"/>
    </location>
</feature>
<proteinExistence type="predicted"/>
<dbReference type="EMBL" id="ML992681">
    <property type="protein sequence ID" value="KAF2210357.1"/>
    <property type="molecule type" value="Genomic_DNA"/>
</dbReference>
<organism evidence="5 6">
    <name type="scientific">Cercospora zeae-maydis SCOH1-5</name>
    <dbReference type="NCBI Taxonomy" id="717836"/>
    <lineage>
        <taxon>Eukaryota</taxon>
        <taxon>Fungi</taxon>
        <taxon>Dikarya</taxon>
        <taxon>Ascomycota</taxon>
        <taxon>Pezizomycotina</taxon>
        <taxon>Dothideomycetes</taxon>
        <taxon>Dothideomycetidae</taxon>
        <taxon>Mycosphaerellales</taxon>
        <taxon>Mycosphaerellaceae</taxon>
        <taxon>Cercospora</taxon>
    </lineage>
</organism>
<dbReference type="PANTHER" id="PTHR11474:SF125">
    <property type="entry name" value="N-ACETYL-6-HYDROXYTRYPTOPHAN OXIDASE IVOB-RELATED"/>
    <property type="match status" value="1"/>
</dbReference>
<feature type="chain" id="PRO_5025352733" description="Tyrosinase copper-binding domain-containing protein" evidence="3">
    <location>
        <begin position="18"/>
        <end position="370"/>
    </location>
</feature>
<dbReference type="PANTHER" id="PTHR11474">
    <property type="entry name" value="TYROSINASE FAMILY MEMBER"/>
    <property type="match status" value="1"/>
</dbReference>
<keyword evidence="3" id="KW-0732">Signal</keyword>
<evidence type="ECO:0000256" key="2">
    <source>
        <dbReference type="ARBA" id="ARBA00023002"/>
    </source>
</evidence>
<keyword evidence="1" id="KW-0479">Metal-binding</keyword>
<dbReference type="Gene3D" id="1.10.1280.10">
    <property type="entry name" value="Di-copper center containing domain from catechol oxidase"/>
    <property type="match status" value="1"/>
</dbReference>
<dbReference type="InterPro" id="IPR050316">
    <property type="entry name" value="Tyrosinase/Hemocyanin"/>
</dbReference>
<keyword evidence="2" id="KW-0560">Oxidoreductase</keyword>
<feature type="non-terminal residue" evidence="5">
    <location>
        <position position="1"/>
    </location>
</feature>
<dbReference type="AlphaFoldDB" id="A0A6A6FAF8"/>